<sequence length="467" mass="48608">MHDAELPASARHLFAGQAGNASTPIAVQRRAKLWCYAGAVMKRFAAGLGAWLVLLAVPSGAQDVRASIEPPTRVVDPALDEDGASIAERLGSDPAVAAARLRLQQASVAVSDAMRARYGDRIAGIAVEHVPAFRLVVRLTGEGQVTSERVAGGSELIDVVYVPGAAASHAQLVAAIAAHQTTIRASLLVPPGLGVDQRSGELVAVVSLRDVAREGAGELRDRLASLTGVPVRLRTVDQPDRDLADETDTVVGGMRMMGGVPGDPRRYICTAGFVVTDGTRPALSTAAHCPDTLKIRDAAGRVEELPYAGQWGWGNHDVQINLSARPLPPRFFADRARQSVRTVTAVQPGAATRAGDIVCHRGERTGYSCAPVELTDFAPAGDLCGGACLPTWTTVAGPACGSGDSGGPVFLGTTAHGLVKGGSYRADGSCAFYFYMSIDQLPSPWRVLTASDAAPPLTPPADPVPVG</sequence>
<dbReference type="EMBL" id="OBMI01000003">
    <property type="protein sequence ID" value="SOB87311.1"/>
    <property type="molecule type" value="Genomic_DNA"/>
</dbReference>
<name>A0A285QZN2_9SPHN</name>
<accession>A0A285QZN2</accession>
<evidence type="ECO:0000313" key="2">
    <source>
        <dbReference type="Proteomes" id="UP000219494"/>
    </source>
</evidence>
<dbReference type="AlphaFoldDB" id="A0A285QZN2"/>
<reference evidence="1 2" key="1">
    <citation type="submission" date="2017-07" db="EMBL/GenBank/DDBJ databases">
        <authorList>
            <person name="Sun Z.S."/>
            <person name="Albrecht U."/>
            <person name="Echele G."/>
            <person name="Lee C.C."/>
        </authorList>
    </citation>
    <scope>NUCLEOTIDE SEQUENCE [LARGE SCALE GENOMIC DNA]</scope>
    <source>
        <strain evidence="1 2">CGMCC 1.12672</strain>
    </source>
</reference>
<keyword evidence="2" id="KW-1185">Reference proteome</keyword>
<dbReference type="Proteomes" id="UP000219494">
    <property type="component" value="Unassembled WGS sequence"/>
</dbReference>
<gene>
    <name evidence="1" type="ORF">SAMN06297144_2441</name>
</gene>
<protein>
    <recommendedName>
        <fullName evidence="3">Trypsin</fullName>
    </recommendedName>
</protein>
<organism evidence="1 2">
    <name type="scientific">Sphingomonas guangdongensis</name>
    <dbReference type="NCBI Taxonomy" id="1141890"/>
    <lineage>
        <taxon>Bacteria</taxon>
        <taxon>Pseudomonadati</taxon>
        <taxon>Pseudomonadota</taxon>
        <taxon>Alphaproteobacteria</taxon>
        <taxon>Sphingomonadales</taxon>
        <taxon>Sphingomonadaceae</taxon>
        <taxon>Sphingomonas</taxon>
    </lineage>
</organism>
<dbReference type="SUPFAM" id="SSF50494">
    <property type="entry name" value="Trypsin-like serine proteases"/>
    <property type="match status" value="1"/>
</dbReference>
<evidence type="ECO:0000313" key="1">
    <source>
        <dbReference type="EMBL" id="SOB87311.1"/>
    </source>
</evidence>
<dbReference type="Gene3D" id="2.40.10.10">
    <property type="entry name" value="Trypsin-like serine proteases"/>
    <property type="match status" value="2"/>
</dbReference>
<dbReference type="InterPro" id="IPR043504">
    <property type="entry name" value="Peptidase_S1_PA_chymotrypsin"/>
</dbReference>
<proteinExistence type="predicted"/>
<dbReference type="InterPro" id="IPR009003">
    <property type="entry name" value="Peptidase_S1_PA"/>
</dbReference>
<evidence type="ECO:0008006" key="3">
    <source>
        <dbReference type="Google" id="ProtNLM"/>
    </source>
</evidence>